<reference evidence="5 6" key="1">
    <citation type="submission" date="2020-03" db="EMBL/GenBank/DDBJ databases">
        <authorList>
            <person name="Pitt A."/>
            <person name="Hahn M.W."/>
        </authorList>
    </citation>
    <scope>NUCLEOTIDE SEQUENCE [LARGE SCALE GENOMIC DNA]</scope>
    <source>
        <strain evidence="5 6">5A-MARBSE</strain>
    </source>
</reference>
<evidence type="ECO:0000256" key="1">
    <source>
        <dbReference type="ARBA" id="ARBA00007825"/>
    </source>
</evidence>
<feature type="domain" description="Intradiol ring-cleavage dioxygenases" evidence="4">
    <location>
        <begin position="41"/>
        <end position="187"/>
    </location>
</feature>
<comment type="similarity">
    <text evidence="1">Belongs to the intradiol ring-cleavage dioxygenase family.</text>
</comment>
<evidence type="ECO:0000259" key="4">
    <source>
        <dbReference type="Pfam" id="PF00775"/>
    </source>
</evidence>
<sequence>MQRRTFIKNSTLFAAVVSTNGFIHFDGHHFVGDCETTSDILGPYYRPNSPFRNNLIIKGQVGNPIELSGIIKHKDCITPYKNAKIELWHCDSKGVYDNTSSEYRYRGTSYSDENGQYSFKTILPVPYDAGGGHIRPAHFHLMITAEGYQPLVTQLYFSGDAHIPKDMYASSKDAKNRILDTETLKDGSKKVMYHVSMSKTLKAEAAAIDKLTGIYTDVKDKSKKIELFTKNKCLWMKNEVFGENFEYVGNNTFEYPAMPKGMYATLIFEIMPNEAIKLTYNYVDDDLVKHSSVSIKEF</sequence>
<dbReference type="Pfam" id="PF00775">
    <property type="entry name" value="Dioxygenase_C"/>
    <property type="match status" value="1"/>
</dbReference>
<gene>
    <name evidence="5" type="ORF">G9H61_10645</name>
</gene>
<proteinExistence type="inferred from homology"/>
<comment type="caution">
    <text evidence="5">The sequence shown here is derived from an EMBL/GenBank/DDBJ whole genome shotgun (WGS) entry which is preliminary data.</text>
</comment>
<keyword evidence="2" id="KW-0223">Dioxygenase</keyword>
<protein>
    <submittedName>
        <fullName evidence="5">Catechol 1,2-dioxygenase</fullName>
    </submittedName>
</protein>
<dbReference type="PANTHER" id="PTHR33711">
    <property type="entry name" value="DIOXYGENASE, PUTATIVE (AFU_ORTHOLOGUE AFUA_2G02910)-RELATED"/>
    <property type="match status" value="1"/>
</dbReference>
<dbReference type="Proteomes" id="UP001321186">
    <property type="component" value="Unassembled WGS sequence"/>
</dbReference>
<evidence type="ECO:0000313" key="5">
    <source>
        <dbReference type="EMBL" id="MCZ2475908.1"/>
    </source>
</evidence>
<evidence type="ECO:0000256" key="2">
    <source>
        <dbReference type="ARBA" id="ARBA00022964"/>
    </source>
</evidence>
<dbReference type="SUPFAM" id="SSF49482">
    <property type="entry name" value="Aromatic compound dioxygenase"/>
    <property type="match status" value="1"/>
</dbReference>
<evidence type="ECO:0000313" key="6">
    <source>
        <dbReference type="Proteomes" id="UP001321186"/>
    </source>
</evidence>
<accession>A0ABT4JI16</accession>
<evidence type="ECO:0000256" key="3">
    <source>
        <dbReference type="ARBA" id="ARBA00023002"/>
    </source>
</evidence>
<name>A0ABT4JI16_9BACT</name>
<dbReference type="EMBL" id="JAANOH010000004">
    <property type="protein sequence ID" value="MCZ2475908.1"/>
    <property type="molecule type" value="Genomic_DNA"/>
</dbReference>
<dbReference type="InterPro" id="IPR015889">
    <property type="entry name" value="Intradiol_dOase_core"/>
</dbReference>
<organism evidence="5 6">
    <name type="scientific">Aquirufa ecclesiirivi</name>
    <dbReference type="NCBI Taxonomy" id="2715124"/>
    <lineage>
        <taxon>Bacteria</taxon>
        <taxon>Pseudomonadati</taxon>
        <taxon>Bacteroidota</taxon>
        <taxon>Cytophagia</taxon>
        <taxon>Cytophagales</taxon>
        <taxon>Flectobacillaceae</taxon>
        <taxon>Aquirufa</taxon>
    </lineage>
</organism>
<dbReference type="RefSeq" id="WP_269010505.1">
    <property type="nucleotide sequence ID" value="NZ_JAANOH010000004.1"/>
</dbReference>
<keyword evidence="3" id="KW-0560">Oxidoreductase</keyword>
<dbReference type="Gene3D" id="2.60.130.10">
    <property type="entry name" value="Aromatic compound dioxygenase"/>
    <property type="match status" value="1"/>
</dbReference>
<dbReference type="InterPro" id="IPR050770">
    <property type="entry name" value="Intradiol_RC_Dioxygenase"/>
</dbReference>
<dbReference type="InterPro" id="IPR000627">
    <property type="entry name" value="Intradiol_dOase_C"/>
</dbReference>
<dbReference type="PANTHER" id="PTHR33711:SF11">
    <property type="entry name" value="DIOXYGENASE"/>
    <property type="match status" value="1"/>
</dbReference>
<keyword evidence="6" id="KW-1185">Reference proteome</keyword>